<organism evidence="2 3">
    <name type="scientific">Eumeta variegata</name>
    <name type="common">Bagworm moth</name>
    <name type="synonym">Eumeta japonica</name>
    <dbReference type="NCBI Taxonomy" id="151549"/>
    <lineage>
        <taxon>Eukaryota</taxon>
        <taxon>Metazoa</taxon>
        <taxon>Ecdysozoa</taxon>
        <taxon>Arthropoda</taxon>
        <taxon>Hexapoda</taxon>
        <taxon>Insecta</taxon>
        <taxon>Pterygota</taxon>
        <taxon>Neoptera</taxon>
        <taxon>Endopterygota</taxon>
        <taxon>Lepidoptera</taxon>
        <taxon>Glossata</taxon>
        <taxon>Ditrysia</taxon>
        <taxon>Tineoidea</taxon>
        <taxon>Psychidae</taxon>
        <taxon>Oiketicinae</taxon>
        <taxon>Eumeta</taxon>
    </lineage>
</organism>
<comment type="caution">
    <text evidence="2">The sequence shown here is derived from an EMBL/GenBank/DDBJ whole genome shotgun (WGS) entry which is preliminary data.</text>
</comment>
<evidence type="ECO:0000256" key="1">
    <source>
        <dbReference type="SAM" id="MobiDB-lite"/>
    </source>
</evidence>
<sequence length="94" mass="10702">MEKLMKKLTGRSSGKEAPTSLTRSEYSLVSCTELTPGAIELWTELPDEVKNDPYLSNFRKMYENEQGECSLIRAWRNKSEKCEQASHPNGSVFI</sequence>
<accession>A0A4C1VUX2</accession>
<name>A0A4C1VUX2_EUMVA</name>
<dbReference type="Proteomes" id="UP000299102">
    <property type="component" value="Unassembled WGS sequence"/>
</dbReference>
<protein>
    <submittedName>
        <fullName evidence="2">Uncharacterized protein</fullName>
    </submittedName>
</protein>
<evidence type="ECO:0000313" key="3">
    <source>
        <dbReference type="Proteomes" id="UP000299102"/>
    </source>
</evidence>
<evidence type="ECO:0000313" key="2">
    <source>
        <dbReference type="EMBL" id="GBP42948.1"/>
    </source>
</evidence>
<gene>
    <name evidence="2" type="ORF">EVAR_96445_1</name>
</gene>
<feature type="region of interest" description="Disordered" evidence="1">
    <location>
        <begin position="1"/>
        <end position="21"/>
    </location>
</feature>
<keyword evidence="3" id="KW-1185">Reference proteome</keyword>
<proteinExistence type="predicted"/>
<dbReference type="EMBL" id="BGZK01000427">
    <property type="protein sequence ID" value="GBP42948.1"/>
    <property type="molecule type" value="Genomic_DNA"/>
</dbReference>
<reference evidence="2 3" key="1">
    <citation type="journal article" date="2019" name="Commun. Biol.">
        <title>The bagworm genome reveals a unique fibroin gene that provides high tensile strength.</title>
        <authorList>
            <person name="Kono N."/>
            <person name="Nakamura H."/>
            <person name="Ohtoshi R."/>
            <person name="Tomita M."/>
            <person name="Numata K."/>
            <person name="Arakawa K."/>
        </authorList>
    </citation>
    <scope>NUCLEOTIDE SEQUENCE [LARGE SCALE GENOMIC DNA]</scope>
</reference>
<dbReference type="AlphaFoldDB" id="A0A4C1VUX2"/>
<dbReference type="OrthoDB" id="442352at2759"/>